<dbReference type="GO" id="GO:0005737">
    <property type="term" value="C:cytoplasm"/>
    <property type="evidence" value="ECO:0007669"/>
    <property type="project" value="TreeGrafter"/>
</dbReference>
<accession>A0A940MIJ6</accession>
<protein>
    <submittedName>
        <fullName evidence="2">Serine/threonine protein phosphatase</fullName>
    </submittedName>
</protein>
<reference evidence="2" key="1">
    <citation type="submission" date="2021-03" db="EMBL/GenBank/DDBJ databases">
        <title>Sagittula salina sp. nov. strain M10.9X isolated from the marine waste.</title>
        <authorList>
            <person name="Satari L."/>
            <person name="Molina-Menor E."/>
            <person name="Vidal-Verdu A."/>
            <person name="Pascual J."/>
            <person name="Pereto J."/>
            <person name="Porcar M."/>
        </authorList>
    </citation>
    <scope>NUCLEOTIDE SEQUENCE</scope>
    <source>
        <strain evidence="2">M10.9X</strain>
    </source>
</reference>
<dbReference type="PANTHER" id="PTHR42850:SF4">
    <property type="entry name" value="ZINC-DEPENDENT ENDOPOLYPHOSPHATASE"/>
    <property type="match status" value="1"/>
</dbReference>
<dbReference type="GO" id="GO:0016791">
    <property type="term" value="F:phosphatase activity"/>
    <property type="evidence" value="ECO:0007669"/>
    <property type="project" value="TreeGrafter"/>
</dbReference>
<dbReference type="AlphaFoldDB" id="A0A940MIJ6"/>
<feature type="domain" description="Calcineurin-like phosphoesterase" evidence="1">
    <location>
        <begin position="4"/>
        <end position="199"/>
    </location>
</feature>
<name>A0A940MIJ6_9RHOB</name>
<dbReference type="Proteomes" id="UP000675940">
    <property type="component" value="Unassembled WGS sequence"/>
</dbReference>
<dbReference type="Gene3D" id="3.60.21.10">
    <property type="match status" value="1"/>
</dbReference>
<evidence type="ECO:0000259" key="1">
    <source>
        <dbReference type="Pfam" id="PF00149"/>
    </source>
</evidence>
<sequence>MTDRIYAIGDIHGQSAMLDTALARIENDGGTEARIVFLGDYVDRGPDSKGVIDTLTEGLAKGRNWTCVKGNHDRLFEWFVLPPKPRNDPHLLIGYDWTHPNIGGRETMQSYGVDVPERIRSEDLAQTLRERVPDAHLEFLASLKICHRETGLFFAHAGVRPGVALSDQHEDDLVWIREAFLHDETDHGALVVHGHTPVETPDLRVNRLNLDTGAGYGKPLTVAVFEGETIHALRESGRVRLR</sequence>
<dbReference type="InterPro" id="IPR029052">
    <property type="entry name" value="Metallo-depent_PP-like"/>
</dbReference>
<gene>
    <name evidence="2" type="ORF">J5474_07805</name>
</gene>
<evidence type="ECO:0000313" key="3">
    <source>
        <dbReference type="Proteomes" id="UP000675940"/>
    </source>
</evidence>
<dbReference type="GO" id="GO:0008803">
    <property type="term" value="F:bis(5'-nucleosyl)-tetraphosphatase (symmetrical) activity"/>
    <property type="evidence" value="ECO:0007669"/>
    <property type="project" value="TreeGrafter"/>
</dbReference>
<comment type="caution">
    <text evidence="2">The sequence shown here is derived from an EMBL/GenBank/DDBJ whole genome shotgun (WGS) entry which is preliminary data.</text>
</comment>
<dbReference type="CDD" id="cd00144">
    <property type="entry name" value="MPP_PPP_family"/>
    <property type="match status" value="1"/>
</dbReference>
<dbReference type="RefSeq" id="WP_209360245.1">
    <property type="nucleotide sequence ID" value="NZ_JAGISH010000003.1"/>
</dbReference>
<evidence type="ECO:0000313" key="2">
    <source>
        <dbReference type="EMBL" id="MBP0482395.1"/>
    </source>
</evidence>
<dbReference type="EMBL" id="JAGISH010000003">
    <property type="protein sequence ID" value="MBP0482395.1"/>
    <property type="molecule type" value="Genomic_DNA"/>
</dbReference>
<dbReference type="InterPro" id="IPR004843">
    <property type="entry name" value="Calcineurin-like_PHP"/>
</dbReference>
<dbReference type="PANTHER" id="PTHR42850">
    <property type="entry name" value="METALLOPHOSPHOESTERASE"/>
    <property type="match status" value="1"/>
</dbReference>
<dbReference type="Pfam" id="PF00149">
    <property type="entry name" value="Metallophos"/>
    <property type="match status" value="1"/>
</dbReference>
<dbReference type="GO" id="GO:0110154">
    <property type="term" value="P:RNA decapping"/>
    <property type="evidence" value="ECO:0007669"/>
    <property type="project" value="TreeGrafter"/>
</dbReference>
<proteinExistence type="predicted"/>
<keyword evidence="3" id="KW-1185">Reference proteome</keyword>
<dbReference type="SUPFAM" id="SSF56300">
    <property type="entry name" value="Metallo-dependent phosphatases"/>
    <property type="match status" value="1"/>
</dbReference>
<organism evidence="2 3">
    <name type="scientific">Sagittula salina</name>
    <dbReference type="NCBI Taxonomy" id="2820268"/>
    <lineage>
        <taxon>Bacteria</taxon>
        <taxon>Pseudomonadati</taxon>
        <taxon>Pseudomonadota</taxon>
        <taxon>Alphaproteobacteria</taxon>
        <taxon>Rhodobacterales</taxon>
        <taxon>Roseobacteraceae</taxon>
        <taxon>Sagittula</taxon>
    </lineage>
</organism>
<dbReference type="InterPro" id="IPR050126">
    <property type="entry name" value="Ap4A_hydrolase"/>
</dbReference>